<dbReference type="PANTHER" id="PTHR46927:SF3">
    <property type="entry name" value="THAP-TYPE DOMAIN-CONTAINING PROTEIN"/>
    <property type="match status" value="1"/>
</dbReference>
<dbReference type="Pfam" id="PF05485">
    <property type="entry name" value="THAP"/>
    <property type="match status" value="1"/>
</dbReference>
<dbReference type="GO" id="GO:0003677">
    <property type="term" value="F:DNA binding"/>
    <property type="evidence" value="ECO:0007669"/>
    <property type="project" value="UniProtKB-UniRule"/>
</dbReference>
<evidence type="ECO:0000256" key="4">
    <source>
        <dbReference type="ARBA" id="ARBA00023125"/>
    </source>
</evidence>
<dbReference type="Proteomes" id="UP001152888">
    <property type="component" value="Unassembled WGS sequence"/>
</dbReference>
<feature type="domain" description="THAP-type" evidence="6">
    <location>
        <begin position="97"/>
        <end position="194"/>
    </location>
</feature>
<keyword evidence="8" id="KW-1185">Reference proteome</keyword>
<evidence type="ECO:0000313" key="8">
    <source>
        <dbReference type="Proteomes" id="UP001152888"/>
    </source>
</evidence>
<dbReference type="OrthoDB" id="6775288at2759"/>
<dbReference type="Gene3D" id="6.20.210.20">
    <property type="entry name" value="THAP domain"/>
    <property type="match status" value="1"/>
</dbReference>
<dbReference type="AlphaFoldDB" id="A0A9P0P6Q0"/>
<dbReference type="EMBL" id="CAKOFQ010006780">
    <property type="protein sequence ID" value="CAH1971001.1"/>
    <property type="molecule type" value="Genomic_DNA"/>
</dbReference>
<dbReference type="InterPro" id="IPR052224">
    <property type="entry name" value="THAP_domain_protein"/>
</dbReference>
<evidence type="ECO:0000256" key="1">
    <source>
        <dbReference type="ARBA" id="ARBA00022723"/>
    </source>
</evidence>
<reference evidence="7" key="1">
    <citation type="submission" date="2022-03" db="EMBL/GenBank/DDBJ databases">
        <authorList>
            <person name="Sayadi A."/>
        </authorList>
    </citation>
    <scope>NUCLEOTIDE SEQUENCE</scope>
</reference>
<dbReference type="PANTHER" id="PTHR46927">
    <property type="entry name" value="AGAP005574-PA"/>
    <property type="match status" value="1"/>
</dbReference>
<comment type="caution">
    <text evidence="7">The sequence shown here is derived from an EMBL/GenBank/DDBJ whole genome shotgun (WGS) entry which is preliminary data.</text>
</comment>
<proteinExistence type="predicted"/>
<dbReference type="InterPro" id="IPR038441">
    <property type="entry name" value="THAP_Znf_sf"/>
</dbReference>
<organism evidence="7 8">
    <name type="scientific">Acanthoscelides obtectus</name>
    <name type="common">Bean weevil</name>
    <name type="synonym">Bruchus obtectus</name>
    <dbReference type="NCBI Taxonomy" id="200917"/>
    <lineage>
        <taxon>Eukaryota</taxon>
        <taxon>Metazoa</taxon>
        <taxon>Ecdysozoa</taxon>
        <taxon>Arthropoda</taxon>
        <taxon>Hexapoda</taxon>
        <taxon>Insecta</taxon>
        <taxon>Pterygota</taxon>
        <taxon>Neoptera</taxon>
        <taxon>Endopterygota</taxon>
        <taxon>Coleoptera</taxon>
        <taxon>Polyphaga</taxon>
        <taxon>Cucujiformia</taxon>
        <taxon>Chrysomeloidea</taxon>
        <taxon>Chrysomelidae</taxon>
        <taxon>Bruchinae</taxon>
        <taxon>Bruchini</taxon>
        <taxon>Acanthoscelides</taxon>
    </lineage>
</organism>
<keyword evidence="1" id="KW-0479">Metal-binding</keyword>
<keyword evidence="2 5" id="KW-0863">Zinc-finger</keyword>
<dbReference type="SMART" id="SM00980">
    <property type="entry name" value="THAP"/>
    <property type="match status" value="1"/>
</dbReference>
<protein>
    <recommendedName>
        <fullName evidence="6">THAP-type domain-containing protein</fullName>
    </recommendedName>
</protein>
<keyword evidence="3" id="KW-0862">Zinc</keyword>
<evidence type="ECO:0000256" key="5">
    <source>
        <dbReference type="PROSITE-ProRule" id="PRU00309"/>
    </source>
</evidence>
<gene>
    <name evidence="7" type="ORF">ACAOBT_LOCUS9224</name>
</gene>
<dbReference type="InterPro" id="IPR006612">
    <property type="entry name" value="THAP_Znf"/>
</dbReference>
<dbReference type="SMART" id="SM00692">
    <property type="entry name" value="DM3"/>
    <property type="match status" value="1"/>
</dbReference>
<accession>A0A9P0P6Q0</accession>
<dbReference type="GO" id="GO:0008270">
    <property type="term" value="F:zinc ion binding"/>
    <property type="evidence" value="ECO:0007669"/>
    <property type="project" value="UniProtKB-KW"/>
</dbReference>
<evidence type="ECO:0000256" key="3">
    <source>
        <dbReference type="ARBA" id="ARBA00022833"/>
    </source>
</evidence>
<sequence length="251" mass="28208">MREAPHASVSTYDARTCANGRQNHPANSLGCKFATRKDTELLQERQQRATSLNSNTIYAAVASSSKTNLNASQSALVIALLLHATHKALSAASNRAMPRRCCVPGCKGNYDTTLKAEDPVSTFSFPKEQELLEKWIRAIPRKDWIPTKSSAVCANHFCDSDIVRFSEFTLPNGQINKIPLKYPKLNQNAVPSKFCNLPKYLSLETKAKRTDPEKRREAIIQRQEEGIENFLKTDIISSFSDLKENFEKQFI</sequence>
<dbReference type="SUPFAM" id="SSF57716">
    <property type="entry name" value="Glucocorticoid receptor-like (DNA-binding domain)"/>
    <property type="match status" value="1"/>
</dbReference>
<evidence type="ECO:0000313" key="7">
    <source>
        <dbReference type="EMBL" id="CAH1971001.1"/>
    </source>
</evidence>
<dbReference type="PROSITE" id="PS50950">
    <property type="entry name" value="ZF_THAP"/>
    <property type="match status" value="1"/>
</dbReference>
<keyword evidence="4 5" id="KW-0238">DNA-binding</keyword>
<name>A0A9P0P6Q0_ACAOB</name>
<evidence type="ECO:0000259" key="6">
    <source>
        <dbReference type="PROSITE" id="PS50950"/>
    </source>
</evidence>
<evidence type="ECO:0000256" key="2">
    <source>
        <dbReference type="ARBA" id="ARBA00022771"/>
    </source>
</evidence>